<reference evidence="1 2" key="1">
    <citation type="submission" date="2018-01" db="EMBL/GenBank/DDBJ databases">
        <authorList>
            <person name="Gaut B.S."/>
            <person name="Morton B.R."/>
            <person name="Clegg M.T."/>
            <person name="Duvall M.R."/>
        </authorList>
    </citation>
    <scope>NUCLEOTIDE SEQUENCE [LARGE SCALE GENOMIC DNA]</scope>
    <source>
        <strain evidence="1">GP69</strain>
    </source>
</reference>
<dbReference type="OrthoDB" id="1868267at2"/>
<gene>
    <name evidence="1" type="ORF">AMURIS_05261</name>
</gene>
<dbReference type="AlphaFoldDB" id="A0A2K4ZPZ4"/>
<evidence type="ECO:0000313" key="2">
    <source>
        <dbReference type="Proteomes" id="UP000236311"/>
    </source>
</evidence>
<evidence type="ECO:0000313" key="1">
    <source>
        <dbReference type="EMBL" id="SOY32496.1"/>
    </source>
</evidence>
<keyword evidence="2" id="KW-1185">Reference proteome</keyword>
<dbReference type="RefSeq" id="WP_103242434.1">
    <property type="nucleotide sequence ID" value="NZ_JANJZD010000057.1"/>
</dbReference>
<protein>
    <submittedName>
        <fullName evidence="1">Uncharacterized protein</fullName>
    </submittedName>
</protein>
<sequence length="125" mass="14814">MEEIRNEELEQLLENAEGLDWSYTIYQEPEGTYNGWYCNKRNYVELEKYSPAGEDFSIIIDFDMDDPVGSFLDNLKEYSDDFDVDEHVERWMPERGKDGCPSSIKDLVEDAEDIKNMIIELYQYL</sequence>
<accession>A0A2K4ZPZ4</accession>
<name>A0A2K4ZPZ4_9FIRM</name>
<dbReference type="Proteomes" id="UP000236311">
    <property type="component" value="Unassembled WGS sequence"/>
</dbReference>
<organism evidence="1 2">
    <name type="scientific">Acetatifactor muris</name>
    <dbReference type="NCBI Taxonomy" id="879566"/>
    <lineage>
        <taxon>Bacteria</taxon>
        <taxon>Bacillati</taxon>
        <taxon>Bacillota</taxon>
        <taxon>Clostridia</taxon>
        <taxon>Lachnospirales</taxon>
        <taxon>Lachnospiraceae</taxon>
        <taxon>Acetatifactor</taxon>
    </lineage>
</organism>
<dbReference type="EMBL" id="OFSM01000052">
    <property type="protein sequence ID" value="SOY32496.1"/>
    <property type="molecule type" value="Genomic_DNA"/>
</dbReference>
<proteinExistence type="predicted"/>